<evidence type="ECO:0008006" key="3">
    <source>
        <dbReference type="Google" id="ProtNLM"/>
    </source>
</evidence>
<organism evidence="1 2">
    <name type="scientific">Microvirga arabica</name>
    <dbReference type="NCBI Taxonomy" id="1128671"/>
    <lineage>
        <taxon>Bacteria</taxon>
        <taxon>Pseudomonadati</taxon>
        <taxon>Pseudomonadota</taxon>
        <taxon>Alphaproteobacteria</taxon>
        <taxon>Hyphomicrobiales</taxon>
        <taxon>Methylobacteriaceae</taxon>
        <taxon>Microvirga</taxon>
    </lineage>
</organism>
<keyword evidence="2" id="KW-1185">Reference proteome</keyword>
<evidence type="ECO:0000313" key="2">
    <source>
        <dbReference type="Proteomes" id="UP001593940"/>
    </source>
</evidence>
<proteinExistence type="predicted"/>
<accession>A0ABV6Y615</accession>
<dbReference type="Proteomes" id="UP001593940">
    <property type="component" value="Unassembled WGS sequence"/>
</dbReference>
<dbReference type="RefSeq" id="WP_203270124.1">
    <property type="nucleotide sequence ID" value="NZ_JAFBID010000003.1"/>
</dbReference>
<reference evidence="1 2" key="1">
    <citation type="submission" date="2024-09" db="EMBL/GenBank/DDBJ databases">
        <title>Nodulacao em especies de Leguminosae Basais da Amazonia e Caracterizacao dos Rizobios e Bacterias Associadas aos Nodulos.</title>
        <authorList>
            <person name="Jambeiro I.C.A."/>
            <person name="Lopes I.S."/>
            <person name="Aguiar E.R.G.R."/>
            <person name="Santos A.F.J."/>
            <person name="Dos Santos J.M.F."/>
            <person name="Gross E."/>
        </authorList>
    </citation>
    <scope>NUCLEOTIDE SEQUENCE [LARGE SCALE GENOMIC DNA]</scope>
    <source>
        <strain evidence="1 2">BRUESC1165</strain>
    </source>
</reference>
<protein>
    <recommendedName>
        <fullName evidence="3">Lipoprotein</fullName>
    </recommendedName>
</protein>
<sequence length="143" mass="15665">MLRHLSTLIVSLGLSACTTSGSQKPEIDGHQESLRTAIARLTLQTPEFGSISVIKAKIINARISAPLEKREAFSGEAYTSYCIHGAIENPLFPIHQQAYAEAQIKERGGQRKIQIHASRLACGGSGFEPFPEIEELSIARYRS</sequence>
<dbReference type="PROSITE" id="PS51257">
    <property type="entry name" value="PROKAR_LIPOPROTEIN"/>
    <property type="match status" value="1"/>
</dbReference>
<gene>
    <name evidence="1" type="ORF">ACETIH_08340</name>
</gene>
<evidence type="ECO:0000313" key="1">
    <source>
        <dbReference type="EMBL" id="MFC1456720.1"/>
    </source>
</evidence>
<dbReference type="EMBL" id="JBHOMY010000022">
    <property type="protein sequence ID" value="MFC1456720.1"/>
    <property type="molecule type" value="Genomic_DNA"/>
</dbReference>
<name>A0ABV6Y615_9HYPH</name>
<comment type="caution">
    <text evidence="1">The sequence shown here is derived from an EMBL/GenBank/DDBJ whole genome shotgun (WGS) entry which is preliminary data.</text>
</comment>